<organism evidence="3">
    <name type="scientific">Microbacterium sp. LWS13-1.2</name>
    <dbReference type="NCBI Taxonomy" id="3135264"/>
    <lineage>
        <taxon>Bacteria</taxon>
        <taxon>Bacillati</taxon>
        <taxon>Actinomycetota</taxon>
        <taxon>Actinomycetes</taxon>
        <taxon>Micrococcales</taxon>
        <taxon>Microbacteriaceae</taxon>
        <taxon>Microbacterium</taxon>
    </lineage>
</organism>
<dbReference type="InterPro" id="IPR019277">
    <property type="entry name" value="DUF2304"/>
</dbReference>
<proteinExistence type="predicted"/>
<keyword evidence="2" id="KW-1133">Transmembrane helix</keyword>
<dbReference type="RefSeq" id="WP_349426779.1">
    <property type="nucleotide sequence ID" value="NZ_CP151632.1"/>
</dbReference>
<gene>
    <name evidence="3" type="ORF">MRBLWS13_003689</name>
</gene>
<feature type="transmembrane region" description="Helical" evidence="2">
    <location>
        <begin position="6"/>
        <end position="22"/>
    </location>
</feature>
<name>A0AAU6SGH8_9MICO</name>
<keyword evidence="2" id="KW-0812">Transmembrane</keyword>
<evidence type="ECO:0000256" key="1">
    <source>
        <dbReference type="SAM" id="MobiDB-lite"/>
    </source>
</evidence>
<dbReference type="Pfam" id="PF10066">
    <property type="entry name" value="DUF2304"/>
    <property type="match status" value="1"/>
</dbReference>
<dbReference type="EMBL" id="CP151632">
    <property type="protein sequence ID" value="WZO35973.1"/>
    <property type="molecule type" value="Genomic_DNA"/>
</dbReference>
<dbReference type="AlphaFoldDB" id="A0AAU6SGH8"/>
<feature type="transmembrane region" description="Helical" evidence="2">
    <location>
        <begin position="66"/>
        <end position="84"/>
    </location>
</feature>
<evidence type="ECO:0000256" key="2">
    <source>
        <dbReference type="SAM" id="Phobius"/>
    </source>
</evidence>
<feature type="region of interest" description="Disordered" evidence="1">
    <location>
        <begin position="112"/>
        <end position="144"/>
    </location>
</feature>
<feature type="transmembrane region" description="Helical" evidence="2">
    <location>
        <begin position="34"/>
        <end position="54"/>
    </location>
</feature>
<keyword evidence="2" id="KW-0472">Membrane</keyword>
<reference evidence="3" key="1">
    <citation type="submission" date="2024-04" db="EMBL/GenBank/DDBJ databases">
        <authorList>
            <person name="Roder T."/>
            <person name="Oberhansli S."/>
            <person name="Kreuzer M."/>
        </authorList>
    </citation>
    <scope>NUCLEOTIDE SEQUENCE</scope>
    <source>
        <strain evidence="3">LWS13-1.2</strain>
    </source>
</reference>
<evidence type="ECO:0000313" key="3">
    <source>
        <dbReference type="EMBL" id="WZO35973.1"/>
    </source>
</evidence>
<protein>
    <submittedName>
        <fullName evidence="3">DUF2304 domain-containing protein</fullName>
    </submittedName>
</protein>
<accession>A0AAU6SGH8</accession>
<sequence>MIVIAGIGLALLVLTIIISLLLRRRLREKYATLWLLIGIVILVLAIFPGLLLGLSNALGVAVPSNLIFALALVLLVGVALHLSWELSQAEDEVRRVAEDVAIVRTEVDELRQAMGTDTGRQDPAPSADIPTADTDTAGRTDDES</sequence>